<dbReference type="OrthoDB" id="5575075at2759"/>
<dbReference type="InterPro" id="IPR002376">
    <property type="entry name" value="Formyl_transf_N"/>
</dbReference>
<dbReference type="GO" id="GO:0005737">
    <property type="term" value="C:cytoplasm"/>
    <property type="evidence" value="ECO:0007669"/>
    <property type="project" value="TreeGrafter"/>
</dbReference>
<evidence type="ECO:0000256" key="1">
    <source>
        <dbReference type="ARBA" id="ARBA00005054"/>
    </source>
</evidence>
<dbReference type="PANTHER" id="PTHR43369:SF2">
    <property type="entry name" value="PHOSPHORIBOSYLGLYCINAMIDE FORMYLTRANSFERASE"/>
    <property type="match status" value="1"/>
</dbReference>
<proteinExistence type="inferred from homology"/>
<dbReference type="Gene3D" id="3.40.50.170">
    <property type="entry name" value="Formyl transferase, N-terminal domain"/>
    <property type="match status" value="1"/>
</dbReference>
<dbReference type="AlphaFoldDB" id="G7DXE6"/>
<dbReference type="EMBL" id="BABT02000061">
    <property type="protein sequence ID" value="GAA95256.1"/>
    <property type="molecule type" value="Genomic_DNA"/>
</dbReference>
<feature type="domain" description="Formyl transferase N-terminal" evidence="5">
    <location>
        <begin position="7"/>
        <end position="199"/>
    </location>
</feature>
<dbReference type="NCBIfam" id="TIGR00639">
    <property type="entry name" value="PurN"/>
    <property type="match status" value="1"/>
</dbReference>
<dbReference type="GO" id="GO:0004644">
    <property type="term" value="F:phosphoribosylglycinamide formyltransferase activity"/>
    <property type="evidence" value="ECO:0007669"/>
    <property type="project" value="UniProtKB-EC"/>
</dbReference>
<keyword evidence="4" id="KW-0658">Purine biosynthesis</keyword>
<organism evidence="6 7">
    <name type="scientific">Mixia osmundae (strain CBS 9802 / IAM 14324 / JCM 22182 / KY 12970)</name>
    <dbReference type="NCBI Taxonomy" id="764103"/>
    <lineage>
        <taxon>Eukaryota</taxon>
        <taxon>Fungi</taxon>
        <taxon>Dikarya</taxon>
        <taxon>Basidiomycota</taxon>
        <taxon>Pucciniomycotina</taxon>
        <taxon>Mixiomycetes</taxon>
        <taxon>Mixiales</taxon>
        <taxon>Mixiaceae</taxon>
        <taxon>Mixia</taxon>
    </lineage>
</organism>
<accession>G7DXE6</accession>
<dbReference type="EC" id="2.1.2.2" evidence="2"/>
<gene>
    <name evidence="6" type="primary">Mo01912</name>
    <name evidence="6" type="ORF">E5Q_01912</name>
</gene>
<reference evidence="6 7" key="1">
    <citation type="journal article" date="2011" name="J. Gen. Appl. Microbiol.">
        <title>Draft genome sequencing of the enigmatic basidiomycete Mixia osmundae.</title>
        <authorList>
            <person name="Nishida H."/>
            <person name="Nagatsuka Y."/>
            <person name="Sugiyama J."/>
        </authorList>
    </citation>
    <scope>NUCLEOTIDE SEQUENCE [LARGE SCALE GENOMIC DNA]</scope>
    <source>
        <strain evidence="7">CBS 9802 / IAM 14324 / JCM 22182 / KY 12970</strain>
    </source>
</reference>
<dbReference type="InterPro" id="IPR004607">
    <property type="entry name" value="GART"/>
</dbReference>
<dbReference type="InterPro" id="IPR036477">
    <property type="entry name" value="Formyl_transf_N_sf"/>
</dbReference>
<protein>
    <recommendedName>
        <fullName evidence="2">phosphoribosylglycinamide formyltransferase 1</fullName>
        <ecNumber evidence="2">2.1.2.2</ecNumber>
    </recommendedName>
</protein>
<evidence type="ECO:0000313" key="7">
    <source>
        <dbReference type="Proteomes" id="UP000009131"/>
    </source>
</evidence>
<evidence type="ECO:0000313" key="6">
    <source>
        <dbReference type="EMBL" id="GAA95256.1"/>
    </source>
</evidence>
<evidence type="ECO:0000256" key="2">
    <source>
        <dbReference type="ARBA" id="ARBA00012254"/>
    </source>
</evidence>
<comment type="caution">
    <text evidence="6">The sequence shown here is derived from an EMBL/GenBank/DDBJ whole genome shotgun (WGS) entry which is preliminary data.</text>
</comment>
<dbReference type="Proteomes" id="UP000009131">
    <property type="component" value="Unassembled WGS sequence"/>
</dbReference>
<dbReference type="FunCoup" id="G7DXE6">
    <property type="interactions" value="256"/>
</dbReference>
<sequence>MSTAERRIVVLISGSGSNLQALMDGCTCTPALLPHCQVSLVISNRKAAYGLVRASQAGIPTDYLALQPFLKQDPSRTRQDYDTELARRILSGQPHLIVLAGFMHVLSAEGLKLLEGIPIINLHPALPGAFDGANAIPRALSAYKEGRVTTTGCMVHHVIPEVDAGPPIVIREIAIDQQETLETLETKIHAVEHEIIVEAARVVLAS</sequence>
<evidence type="ECO:0000256" key="3">
    <source>
        <dbReference type="ARBA" id="ARBA00022679"/>
    </source>
</evidence>
<dbReference type="HOGENOM" id="CLU_038395_0_1_1"/>
<dbReference type="CDD" id="cd08645">
    <property type="entry name" value="FMT_core_GART"/>
    <property type="match status" value="1"/>
</dbReference>
<dbReference type="Pfam" id="PF00551">
    <property type="entry name" value="Formyl_trans_N"/>
    <property type="match status" value="1"/>
</dbReference>
<dbReference type="eggNOG" id="KOG3076">
    <property type="taxonomic scope" value="Eukaryota"/>
</dbReference>
<evidence type="ECO:0000256" key="4">
    <source>
        <dbReference type="ARBA" id="ARBA00022755"/>
    </source>
</evidence>
<dbReference type="SUPFAM" id="SSF53328">
    <property type="entry name" value="Formyltransferase"/>
    <property type="match status" value="1"/>
</dbReference>
<dbReference type="PANTHER" id="PTHR43369">
    <property type="entry name" value="PHOSPHORIBOSYLGLYCINAMIDE FORMYLTRANSFERASE"/>
    <property type="match status" value="1"/>
</dbReference>
<dbReference type="InParanoid" id="G7DXE6"/>
<keyword evidence="3" id="KW-0808">Transferase</keyword>
<dbReference type="OMA" id="HYVDEGM"/>
<keyword evidence="7" id="KW-1185">Reference proteome</keyword>
<evidence type="ECO:0000259" key="5">
    <source>
        <dbReference type="Pfam" id="PF00551"/>
    </source>
</evidence>
<reference evidence="6 7" key="2">
    <citation type="journal article" date="2012" name="Open Biol.">
        <title>Characteristics of nucleosomes and linker DNA regions on the genome of the basidiomycete Mixia osmundae revealed by mono- and dinucleosome mapping.</title>
        <authorList>
            <person name="Nishida H."/>
            <person name="Kondo S."/>
            <person name="Matsumoto T."/>
            <person name="Suzuki Y."/>
            <person name="Yoshikawa H."/>
            <person name="Taylor T.D."/>
            <person name="Sugiyama J."/>
        </authorList>
    </citation>
    <scope>NUCLEOTIDE SEQUENCE [LARGE SCALE GENOMIC DNA]</scope>
    <source>
        <strain evidence="7">CBS 9802 / IAM 14324 / JCM 22182 / KY 12970</strain>
    </source>
</reference>
<dbReference type="STRING" id="764103.G7DXE6"/>
<comment type="pathway">
    <text evidence="1">Purine metabolism; IMP biosynthesis via de novo pathway; N(2)-formyl-N(1)-(5-phospho-D-ribosyl)glycinamide from N(1)-(5-phospho-D-ribosyl)glycinamide (10-formyl THF route): step 1/1.</text>
</comment>
<dbReference type="HAMAP" id="MF_01930">
    <property type="entry name" value="PurN"/>
    <property type="match status" value="1"/>
</dbReference>
<dbReference type="RefSeq" id="XP_014569878.1">
    <property type="nucleotide sequence ID" value="XM_014714392.1"/>
</dbReference>
<name>G7DXE6_MIXOS</name>
<dbReference type="GO" id="GO:0006189">
    <property type="term" value="P:'de novo' IMP biosynthetic process"/>
    <property type="evidence" value="ECO:0007669"/>
    <property type="project" value="InterPro"/>
</dbReference>